<dbReference type="Proteomes" id="UP000199657">
    <property type="component" value="Unassembled WGS sequence"/>
</dbReference>
<reference evidence="2 3" key="1">
    <citation type="submission" date="2016-10" db="EMBL/GenBank/DDBJ databases">
        <authorList>
            <person name="de Groot N.N."/>
        </authorList>
    </citation>
    <scope>NUCLEOTIDE SEQUENCE [LARGE SCALE GENOMIC DNA]</scope>
    <source>
        <strain evidence="2 3">CGMCC 1.6291</strain>
    </source>
</reference>
<keyword evidence="1" id="KW-0812">Transmembrane</keyword>
<protein>
    <submittedName>
        <fullName evidence="2">Uncharacterized protein</fullName>
    </submittedName>
</protein>
<feature type="transmembrane region" description="Helical" evidence="1">
    <location>
        <begin position="6"/>
        <end position="24"/>
    </location>
</feature>
<evidence type="ECO:0000313" key="2">
    <source>
        <dbReference type="EMBL" id="SEP09452.1"/>
    </source>
</evidence>
<keyword evidence="3" id="KW-1185">Reference proteome</keyword>
<accession>A0A1H8V1T4</accession>
<organism evidence="2 3">
    <name type="scientific">Aquisalimonas asiatica</name>
    <dbReference type="NCBI Taxonomy" id="406100"/>
    <lineage>
        <taxon>Bacteria</taxon>
        <taxon>Pseudomonadati</taxon>
        <taxon>Pseudomonadota</taxon>
        <taxon>Gammaproteobacteria</taxon>
        <taxon>Chromatiales</taxon>
        <taxon>Ectothiorhodospiraceae</taxon>
        <taxon>Aquisalimonas</taxon>
    </lineage>
</organism>
<gene>
    <name evidence="2" type="ORF">SAMN04488052_10973</name>
</gene>
<evidence type="ECO:0000313" key="3">
    <source>
        <dbReference type="Proteomes" id="UP000199657"/>
    </source>
</evidence>
<dbReference type="AlphaFoldDB" id="A0A1H8V1T4"/>
<keyword evidence="1" id="KW-0472">Membrane</keyword>
<evidence type="ECO:0000256" key="1">
    <source>
        <dbReference type="SAM" id="Phobius"/>
    </source>
</evidence>
<proteinExistence type="predicted"/>
<name>A0A1H8V1T4_9GAMM</name>
<dbReference type="STRING" id="406100.SAMN04488052_10973"/>
<dbReference type="EMBL" id="FOEG01000009">
    <property type="protein sequence ID" value="SEP09452.1"/>
    <property type="molecule type" value="Genomic_DNA"/>
</dbReference>
<keyword evidence="1" id="KW-1133">Transmembrane helix</keyword>
<dbReference type="RefSeq" id="WP_091645543.1">
    <property type="nucleotide sequence ID" value="NZ_FOEG01000009.1"/>
</dbReference>
<sequence length="308" mass="33648">MLGRAVRALVVVVLVGVLVGVALFGGQRYLENRVAAAVDRLLDDLPAYLDGSYEAVTVNPFDRTAAVHDLRLEGTGLFPDVRIRRASIANYSGGGILPESLDLRLYDVHWERGGWPETLAALENALNGPVVGDISLSMAFEPDSRRLEIDDLTVALHSGDAIAFRSRFLLGDRGMLDHPYDGPASGLELVEFDGRWRDTGLFHSLIDRLAREQGMTGPTLGANVLGELEWAAAEWDDPRLNAGMDALRAFFREPGMLHLRIAPDDPVNMVLLGERFLVDPPEALQRLGPELRYTAVSPDAEGTLTAID</sequence>